<dbReference type="VEuPathDB" id="FungiDB:TAPDE_004763"/>
<dbReference type="Gene3D" id="3.20.20.70">
    <property type="entry name" value="Aldolase class I"/>
    <property type="match status" value="1"/>
</dbReference>
<keyword evidence="11" id="KW-0560">Oxidoreductase</keyword>
<comment type="caution">
    <text evidence="19">The sequence shown here is derived from an EMBL/GenBank/DDBJ whole genome shotgun (WGS) entry which is preliminary data.</text>
</comment>
<dbReference type="PANTHER" id="PTHR45846:SF1">
    <property type="entry name" value="TRNA-DIHYDROURIDINE(47) SYNTHASE [NAD(P)(+)]-LIKE"/>
    <property type="match status" value="1"/>
</dbReference>
<dbReference type="GO" id="GO:0003723">
    <property type="term" value="F:RNA binding"/>
    <property type="evidence" value="ECO:0007669"/>
    <property type="project" value="TreeGrafter"/>
</dbReference>
<evidence type="ECO:0000256" key="11">
    <source>
        <dbReference type="ARBA" id="ARBA00023002"/>
    </source>
</evidence>
<sequence>MPALLNLPEDQYEDTSDNPNSSALAAQVENSGNATKRKDNPLQAEQVHGPDVGHKKQRKKAHGQNKGRKFTNSWDDVRLCPRIALGQPCDVQNEDCKFEHKVSVYMSKKPTDIGPVCSVYQQSGYCEAGFRCRWLTGHVEKPQEGDPDSWKLTFSKDKVEGQVQNVIKRDIMILLRKKQYKTARSETYLEYLNQLVDHEGRASENMPDVPLRSVEKRRLNWSGAKVLAPLTTTGNLPFRQLCREFGADVTYSEMAVSAPLLSGGTGEWALTRSHASERDFRGGRNGLFGVQLAGPKAQVNLRAAEVLNEQMSSTLDFIDLNCGCPIDLIFKSGAGSALLDNQGRLVKILKGMSMVSGAIPITCKIRTGVSDKKNTAGKLLARLNAEACVSMVTLHGRSRQQRYSRSADWTYIADCATQIKSYQAQLSEEDLRSRHAEFGYDTSMAFLGNGDIYTYEDWNNHMQAGVDGCMIARGALIKPWIFEEITAQQHLDKSASERLAMIQQFCHNGLAYWGADQMGVDKTRRFMLEFMSFHHRYTPVGLLERGPLPMNERAPTVVYRNEQEKLLASESCSDWIKVSELFLGKASDQFKFLPKHKANSIEAEG</sequence>
<comment type="similarity">
    <text evidence="2">Belongs to the Dus family. Dus3 subfamily.</text>
</comment>
<dbReference type="EC" id="1.3.1.89" evidence="3"/>
<reference evidence="19 20" key="1">
    <citation type="journal article" date="2013" name="MBio">
        <title>Genome sequencing of the plant pathogen Taphrina deformans, the causal agent of peach leaf curl.</title>
        <authorList>
            <person name="Cisse O.H."/>
            <person name="Almeida J.M.G.C.F."/>
            <person name="Fonseca A."/>
            <person name="Kumar A.A."/>
            <person name="Salojaervi J."/>
            <person name="Overmyer K."/>
            <person name="Hauser P.M."/>
            <person name="Pagni M."/>
        </authorList>
    </citation>
    <scope>NUCLEOTIDE SEQUENCE [LARGE SCALE GENOMIC DNA]</scope>
    <source>
        <strain evidence="20">PYCC 5710 / ATCC 11124 / CBS 356.35 / IMI 108563 / JCM 9778 / NBRC 8474</strain>
    </source>
</reference>
<evidence type="ECO:0000313" key="19">
    <source>
        <dbReference type="EMBL" id="CCG84345.1"/>
    </source>
</evidence>
<evidence type="ECO:0000313" key="20">
    <source>
        <dbReference type="Proteomes" id="UP000013776"/>
    </source>
</evidence>
<organism evidence="19 20">
    <name type="scientific">Taphrina deformans (strain PYCC 5710 / ATCC 11124 / CBS 356.35 / IMI 108563 / JCM 9778 / NBRC 8474)</name>
    <name type="common">Peach leaf curl fungus</name>
    <name type="synonym">Lalaria deformans</name>
    <dbReference type="NCBI Taxonomy" id="1097556"/>
    <lineage>
        <taxon>Eukaryota</taxon>
        <taxon>Fungi</taxon>
        <taxon>Dikarya</taxon>
        <taxon>Ascomycota</taxon>
        <taxon>Taphrinomycotina</taxon>
        <taxon>Taphrinomycetes</taxon>
        <taxon>Taphrinales</taxon>
        <taxon>Taphrinaceae</taxon>
        <taxon>Taphrina</taxon>
    </lineage>
</organism>
<evidence type="ECO:0000256" key="16">
    <source>
        <dbReference type="ARBA" id="ARBA00049513"/>
    </source>
</evidence>
<keyword evidence="20" id="KW-1185">Reference proteome</keyword>
<dbReference type="Pfam" id="PF01207">
    <property type="entry name" value="Dus"/>
    <property type="match status" value="2"/>
</dbReference>
<accession>R4XM23</accession>
<evidence type="ECO:0000259" key="18">
    <source>
        <dbReference type="Pfam" id="PF01207"/>
    </source>
</evidence>
<dbReference type="OrthoDB" id="259935at2759"/>
<dbReference type="GO" id="GO:0050660">
    <property type="term" value="F:flavin adenine dinucleotide binding"/>
    <property type="evidence" value="ECO:0007669"/>
    <property type="project" value="InterPro"/>
</dbReference>
<keyword evidence="7" id="KW-0507">mRNA processing</keyword>
<dbReference type="SUPFAM" id="SSF51395">
    <property type="entry name" value="FMN-linked oxidoreductases"/>
    <property type="match status" value="1"/>
</dbReference>
<comment type="catalytic activity">
    <reaction evidence="13">
        <text>5,6-dihydrouridine(47) in tRNA + NAD(+) = uridine(47) in tRNA + NADH + H(+)</text>
        <dbReference type="Rhea" id="RHEA:53364"/>
        <dbReference type="Rhea" id="RHEA-COMP:13539"/>
        <dbReference type="Rhea" id="RHEA-COMP:13540"/>
        <dbReference type="ChEBI" id="CHEBI:15378"/>
        <dbReference type="ChEBI" id="CHEBI:57540"/>
        <dbReference type="ChEBI" id="CHEBI:57945"/>
        <dbReference type="ChEBI" id="CHEBI:65315"/>
        <dbReference type="ChEBI" id="CHEBI:74443"/>
        <dbReference type="EC" id="1.3.1.89"/>
    </reaction>
    <physiologicalReaction direction="right-to-left" evidence="13">
        <dbReference type="Rhea" id="RHEA:53366"/>
    </physiologicalReaction>
</comment>
<feature type="domain" description="DUS-like FMN-binding" evidence="18">
    <location>
        <begin position="443"/>
        <end position="503"/>
    </location>
</feature>
<evidence type="ECO:0000256" key="8">
    <source>
        <dbReference type="ARBA" id="ARBA00022694"/>
    </source>
</evidence>
<dbReference type="AlphaFoldDB" id="R4XM23"/>
<feature type="region of interest" description="Disordered" evidence="17">
    <location>
        <begin position="1"/>
        <end position="71"/>
    </location>
</feature>
<protein>
    <recommendedName>
        <fullName evidence="4">tRNA-dihydrouridine(47) synthase [NAD(P)(+)]</fullName>
        <ecNumber evidence="3">1.3.1.89</ecNumber>
    </recommendedName>
    <alternativeName>
        <fullName evidence="12">tRNA-dihydrouridine synthase 3</fullName>
    </alternativeName>
</protein>
<dbReference type="GO" id="GO:0008270">
    <property type="term" value="F:zinc ion binding"/>
    <property type="evidence" value="ECO:0007669"/>
    <property type="project" value="UniProtKB-KW"/>
</dbReference>
<evidence type="ECO:0000256" key="4">
    <source>
        <dbReference type="ARBA" id="ARBA00022143"/>
    </source>
</evidence>
<keyword evidence="6" id="KW-0288">FMN</keyword>
<evidence type="ECO:0000256" key="5">
    <source>
        <dbReference type="ARBA" id="ARBA00022630"/>
    </source>
</evidence>
<dbReference type="EMBL" id="CAHR02000226">
    <property type="protein sequence ID" value="CCG84345.1"/>
    <property type="molecule type" value="Genomic_DNA"/>
</dbReference>
<comment type="catalytic activity">
    <reaction evidence="16">
        <text>5,6-dihydrouridine(47) in tRNA + NADP(+) = uridine(47) in tRNA + NADPH + H(+)</text>
        <dbReference type="Rhea" id="RHEA:53360"/>
        <dbReference type="Rhea" id="RHEA-COMP:13539"/>
        <dbReference type="Rhea" id="RHEA-COMP:13540"/>
        <dbReference type="ChEBI" id="CHEBI:15378"/>
        <dbReference type="ChEBI" id="CHEBI:57783"/>
        <dbReference type="ChEBI" id="CHEBI:58349"/>
        <dbReference type="ChEBI" id="CHEBI:65315"/>
        <dbReference type="ChEBI" id="CHEBI:74443"/>
        <dbReference type="EC" id="1.3.1.89"/>
    </reaction>
    <physiologicalReaction direction="right-to-left" evidence="16">
        <dbReference type="Rhea" id="RHEA:53362"/>
    </physiologicalReaction>
</comment>
<keyword evidence="9" id="KW-0863">Zinc-finger</keyword>
<keyword evidence="9" id="KW-0479">Metal-binding</keyword>
<evidence type="ECO:0000256" key="9">
    <source>
        <dbReference type="ARBA" id="ARBA00022771"/>
    </source>
</evidence>
<dbReference type="InterPro" id="IPR035587">
    <property type="entry name" value="DUS-like_FMN-bd"/>
</dbReference>
<comment type="cofactor">
    <cofactor evidence="1">
        <name>FMN</name>
        <dbReference type="ChEBI" id="CHEBI:58210"/>
    </cofactor>
</comment>
<evidence type="ECO:0000256" key="1">
    <source>
        <dbReference type="ARBA" id="ARBA00001917"/>
    </source>
</evidence>
<evidence type="ECO:0000256" key="15">
    <source>
        <dbReference type="ARBA" id="ARBA00049447"/>
    </source>
</evidence>
<dbReference type="STRING" id="1097556.R4XM23"/>
<dbReference type="InterPro" id="IPR018517">
    <property type="entry name" value="tRNA_hU_synthase_CS"/>
</dbReference>
<dbReference type="InterPro" id="IPR013785">
    <property type="entry name" value="Aldolase_TIM"/>
</dbReference>
<evidence type="ECO:0000256" key="2">
    <source>
        <dbReference type="ARBA" id="ARBA00005451"/>
    </source>
</evidence>
<comment type="catalytic activity">
    <reaction evidence="15">
        <text>a 5,6-dihydrouridine in mRNA + NADP(+) = a uridine in mRNA + NADPH + H(+)</text>
        <dbReference type="Rhea" id="RHEA:69855"/>
        <dbReference type="Rhea" id="RHEA-COMP:14658"/>
        <dbReference type="Rhea" id="RHEA-COMP:17789"/>
        <dbReference type="ChEBI" id="CHEBI:15378"/>
        <dbReference type="ChEBI" id="CHEBI:57783"/>
        <dbReference type="ChEBI" id="CHEBI:58349"/>
        <dbReference type="ChEBI" id="CHEBI:65315"/>
        <dbReference type="ChEBI" id="CHEBI:74443"/>
    </reaction>
    <physiologicalReaction direction="right-to-left" evidence="15">
        <dbReference type="Rhea" id="RHEA:69857"/>
    </physiologicalReaction>
</comment>
<evidence type="ECO:0000256" key="13">
    <source>
        <dbReference type="ARBA" id="ARBA00048266"/>
    </source>
</evidence>
<dbReference type="CDD" id="cd02801">
    <property type="entry name" value="DUS_like_FMN"/>
    <property type="match status" value="1"/>
</dbReference>
<dbReference type="PROSITE" id="PS01136">
    <property type="entry name" value="UPF0034"/>
    <property type="match status" value="1"/>
</dbReference>
<feature type="compositionally biased region" description="Basic residues" evidence="17">
    <location>
        <begin position="55"/>
        <end position="69"/>
    </location>
</feature>
<evidence type="ECO:0000256" key="14">
    <source>
        <dbReference type="ARBA" id="ARBA00048342"/>
    </source>
</evidence>
<keyword evidence="8" id="KW-0819">tRNA processing</keyword>
<proteinExistence type="inferred from homology"/>
<dbReference type="PANTHER" id="PTHR45846">
    <property type="entry name" value="TRNA-DIHYDROURIDINE(47) SYNTHASE [NAD(P)(+)]-LIKE"/>
    <property type="match status" value="1"/>
</dbReference>
<evidence type="ECO:0000256" key="6">
    <source>
        <dbReference type="ARBA" id="ARBA00022643"/>
    </source>
</evidence>
<evidence type="ECO:0000256" key="17">
    <source>
        <dbReference type="SAM" id="MobiDB-lite"/>
    </source>
</evidence>
<dbReference type="Proteomes" id="UP000013776">
    <property type="component" value="Unassembled WGS sequence"/>
</dbReference>
<gene>
    <name evidence="19" type="ORF">TAPDE_004763</name>
</gene>
<evidence type="ECO:0000256" key="12">
    <source>
        <dbReference type="ARBA" id="ARBA00031322"/>
    </source>
</evidence>
<name>R4XM23_TAPDE</name>
<keyword evidence="10" id="KW-0521">NADP</keyword>
<feature type="compositionally biased region" description="Polar residues" evidence="17">
    <location>
        <begin position="17"/>
        <end position="34"/>
    </location>
</feature>
<evidence type="ECO:0000256" key="3">
    <source>
        <dbReference type="ARBA" id="ARBA00012376"/>
    </source>
</evidence>
<keyword evidence="9" id="KW-0862">Zinc</keyword>
<evidence type="ECO:0000256" key="7">
    <source>
        <dbReference type="ARBA" id="ARBA00022664"/>
    </source>
</evidence>
<evidence type="ECO:0000256" key="10">
    <source>
        <dbReference type="ARBA" id="ARBA00022857"/>
    </source>
</evidence>
<comment type="catalytic activity">
    <reaction evidence="14">
        <text>a 5,6-dihydrouridine in mRNA + NAD(+) = a uridine in mRNA + NADH + H(+)</text>
        <dbReference type="Rhea" id="RHEA:69851"/>
        <dbReference type="Rhea" id="RHEA-COMP:14658"/>
        <dbReference type="Rhea" id="RHEA-COMP:17789"/>
        <dbReference type="ChEBI" id="CHEBI:15378"/>
        <dbReference type="ChEBI" id="CHEBI:57540"/>
        <dbReference type="ChEBI" id="CHEBI:57945"/>
        <dbReference type="ChEBI" id="CHEBI:65315"/>
        <dbReference type="ChEBI" id="CHEBI:74443"/>
    </reaction>
    <physiologicalReaction direction="right-to-left" evidence="14">
        <dbReference type="Rhea" id="RHEA:69853"/>
    </physiologicalReaction>
</comment>
<keyword evidence="5" id="KW-0285">Flavoprotein</keyword>
<dbReference type="eggNOG" id="KOG2333">
    <property type="taxonomic scope" value="Eukaryota"/>
</dbReference>
<feature type="domain" description="DUS-like FMN-binding" evidence="18">
    <location>
        <begin position="227"/>
        <end position="416"/>
    </location>
</feature>
<dbReference type="GO" id="GO:0102265">
    <property type="term" value="F:tRNA-dihydrouridine47 synthase activity"/>
    <property type="evidence" value="ECO:0007669"/>
    <property type="project" value="UniProtKB-EC"/>
</dbReference>
<dbReference type="GO" id="GO:0006397">
    <property type="term" value="P:mRNA processing"/>
    <property type="evidence" value="ECO:0007669"/>
    <property type="project" value="UniProtKB-KW"/>
</dbReference>